<protein>
    <recommendedName>
        <fullName evidence="7">Tetratricopeptide repeat protein</fullName>
    </recommendedName>
</protein>
<dbReference type="EMBL" id="CAJNOK010019162">
    <property type="protein sequence ID" value="CAF1294575.1"/>
    <property type="molecule type" value="Genomic_DNA"/>
</dbReference>
<dbReference type="InterPro" id="IPR019734">
    <property type="entry name" value="TPR_rpt"/>
</dbReference>
<dbReference type="SUPFAM" id="SSF48452">
    <property type="entry name" value="TPR-like"/>
    <property type="match status" value="2"/>
</dbReference>
<dbReference type="EMBL" id="CAJOBA010040734">
    <property type="protein sequence ID" value="CAF4099842.1"/>
    <property type="molecule type" value="Genomic_DNA"/>
</dbReference>
<dbReference type="Pfam" id="PF13181">
    <property type="entry name" value="TPR_8"/>
    <property type="match status" value="1"/>
</dbReference>
<dbReference type="InterPro" id="IPR011990">
    <property type="entry name" value="TPR-like_helical_dom_sf"/>
</dbReference>
<dbReference type="PROSITE" id="PS50005">
    <property type="entry name" value="TPR"/>
    <property type="match status" value="2"/>
</dbReference>
<evidence type="ECO:0000256" key="1">
    <source>
        <dbReference type="ARBA" id="ARBA00022737"/>
    </source>
</evidence>
<dbReference type="Gene3D" id="1.25.40.10">
    <property type="entry name" value="Tetratricopeptide repeat domain"/>
    <property type="match status" value="3"/>
</dbReference>
<organism evidence="4 6">
    <name type="scientific">Didymodactylos carnosus</name>
    <dbReference type="NCBI Taxonomy" id="1234261"/>
    <lineage>
        <taxon>Eukaryota</taxon>
        <taxon>Metazoa</taxon>
        <taxon>Spiralia</taxon>
        <taxon>Gnathifera</taxon>
        <taxon>Rotifera</taxon>
        <taxon>Eurotatoria</taxon>
        <taxon>Bdelloidea</taxon>
        <taxon>Philodinida</taxon>
        <taxon>Philodinidae</taxon>
        <taxon>Didymodactylos</taxon>
    </lineage>
</organism>
<dbReference type="GO" id="GO:0046813">
    <property type="term" value="P:receptor-mediated virion attachment to host cell"/>
    <property type="evidence" value="ECO:0007669"/>
    <property type="project" value="TreeGrafter"/>
</dbReference>
<evidence type="ECO:0000256" key="2">
    <source>
        <dbReference type="ARBA" id="ARBA00022803"/>
    </source>
</evidence>
<sequence length="825" mass="93321">MEDIDTDLNEGLQYARDKQYQKAIEKFDKSLTNKSPGTLIHDVSYFRGCAKIKLGQYEQAIKDFDSAIDGKSSKYGDALYKRAYAKHLIGQYDMALRDYELFVAQCKATDTDLLAKGRFSMGCAYLYLNENDKALACFDQAVTSKPDRAEYRLYRGRAYGTLGLYNDAIQDLERVCSQCSDAYLVGLAQNELGNHIEAIKSYNTALENNLHNSDALFRRGLSHACLDDHLQAIQDFQQAIKESERPDRIHFRLGISNIALNDHKGAILNFKEAQKLAPYHADVYYARGMLHYNLGRHNAAIHDKRKALLLGDPAQYYTQKLNEATKAYNDDQKNDNNCMNLGDCLEQVAPYKKNPDETHESAQEYYDQAKRLDQEQHGSQIKPDAYVRTALNDLYSAEKIAHRCTDPTKALRNDIENYVNKQLSAIENLSQAFHGNLEKLSAFINSQQNFNNFERPLSQREAAKAEALAILKHKVDMMKETEDEFEGSEVQQQYYRSLCISLCNVFDSSRIVSSAMVSHCLTGALSTGAQGLKWGFEIIKRVVNHFTSLPGGATVEQVAGGVVSGLKKWDAHRITNALNVIGKLDTPQKFHEAANYISRQLTIIYKCQLEQCVLSQRKDSIKSTSSVQQVKTNCCTCMKVTVDIVLNRERKTSIQKVAEYATSLILDKIKTFDVTTLPTEAGCCDCLLRRKGNKINDGQPVGPPKSLEELNEKLIDAVCNTTGKPIISTVLGTDKLKLARTNPETPEAKRVWRIYEFYQKPGIELRTTDSVKEIPVGNHQRWYRNGMDRKLYYYRLSTITEQKILTGPNANENNLGLKLEEETDN</sequence>
<dbReference type="Proteomes" id="UP000682733">
    <property type="component" value="Unassembled WGS sequence"/>
</dbReference>
<dbReference type="PANTHER" id="PTHR44858:SF1">
    <property type="entry name" value="UDP-N-ACETYLGLUCOSAMINE--PEPTIDE N-ACETYLGLUCOSAMINYLTRANSFERASE SPINDLY-RELATED"/>
    <property type="match status" value="1"/>
</dbReference>
<dbReference type="PANTHER" id="PTHR44858">
    <property type="entry name" value="TETRATRICOPEPTIDE REPEAT PROTEIN 6"/>
    <property type="match status" value="1"/>
</dbReference>
<name>A0A8S2F0V1_9BILA</name>
<keyword evidence="1" id="KW-0677">Repeat</keyword>
<reference evidence="4" key="1">
    <citation type="submission" date="2021-02" db="EMBL/GenBank/DDBJ databases">
        <authorList>
            <person name="Nowell W R."/>
        </authorList>
    </citation>
    <scope>NUCLEOTIDE SEQUENCE</scope>
</reference>
<dbReference type="InterPro" id="IPR050498">
    <property type="entry name" value="Ycf3"/>
</dbReference>
<evidence type="ECO:0000313" key="4">
    <source>
        <dbReference type="EMBL" id="CAF1294575.1"/>
    </source>
</evidence>
<dbReference type="AlphaFoldDB" id="A0A8S2F0V1"/>
<feature type="repeat" description="TPR" evidence="3">
    <location>
        <begin position="115"/>
        <end position="148"/>
    </location>
</feature>
<proteinExistence type="predicted"/>
<dbReference type="SMART" id="SM00028">
    <property type="entry name" value="TPR"/>
    <property type="match status" value="9"/>
</dbReference>
<keyword evidence="2 3" id="KW-0802">TPR repeat</keyword>
<evidence type="ECO:0000313" key="5">
    <source>
        <dbReference type="EMBL" id="CAF4099842.1"/>
    </source>
</evidence>
<dbReference type="Pfam" id="PF13432">
    <property type="entry name" value="TPR_16"/>
    <property type="match status" value="3"/>
</dbReference>
<accession>A0A8S2F0V1</accession>
<feature type="repeat" description="TPR" evidence="3">
    <location>
        <begin position="247"/>
        <end position="280"/>
    </location>
</feature>
<dbReference type="Proteomes" id="UP000677228">
    <property type="component" value="Unassembled WGS sequence"/>
</dbReference>
<evidence type="ECO:0008006" key="7">
    <source>
        <dbReference type="Google" id="ProtNLM"/>
    </source>
</evidence>
<gene>
    <name evidence="4" type="ORF">OVA965_LOCUS28257</name>
    <name evidence="5" type="ORF">TMI583_LOCUS29007</name>
</gene>
<evidence type="ECO:0000313" key="6">
    <source>
        <dbReference type="Proteomes" id="UP000677228"/>
    </source>
</evidence>
<evidence type="ECO:0000256" key="3">
    <source>
        <dbReference type="PROSITE-ProRule" id="PRU00339"/>
    </source>
</evidence>
<comment type="caution">
    <text evidence="4">The sequence shown here is derived from an EMBL/GenBank/DDBJ whole genome shotgun (WGS) entry which is preliminary data.</text>
</comment>